<feature type="compositionally biased region" description="Pro residues" evidence="1">
    <location>
        <begin position="135"/>
        <end position="144"/>
    </location>
</feature>
<name>A0AAE1VD30_9SOLA</name>
<dbReference type="InterPro" id="IPR013087">
    <property type="entry name" value="Znf_C2H2_type"/>
</dbReference>
<evidence type="ECO:0000259" key="2">
    <source>
        <dbReference type="PROSITE" id="PS00028"/>
    </source>
</evidence>
<evidence type="ECO:0000256" key="1">
    <source>
        <dbReference type="SAM" id="MobiDB-lite"/>
    </source>
</evidence>
<dbReference type="AlphaFoldDB" id="A0AAE1VD30"/>
<evidence type="ECO:0000313" key="3">
    <source>
        <dbReference type="EMBL" id="KAK4364312.1"/>
    </source>
</evidence>
<comment type="caution">
    <text evidence="3">The sequence shown here is derived from an EMBL/GenBank/DDBJ whole genome shotgun (WGS) entry which is preliminary data.</text>
</comment>
<feature type="region of interest" description="Disordered" evidence="1">
    <location>
        <begin position="82"/>
        <end position="158"/>
    </location>
</feature>
<dbReference type="PROSITE" id="PS00028">
    <property type="entry name" value="ZINC_FINGER_C2H2_1"/>
    <property type="match status" value="1"/>
</dbReference>
<dbReference type="EMBL" id="JAVYJV010000008">
    <property type="protein sequence ID" value="KAK4364312.1"/>
    <property type="molecule type" value="Genomic_DNA"/>
</dbReference>
<evidence type="ECO:0000313" key="4">
    <source>
        <dbReference type="Proteomes" id="UP001291623"/>
    </source>
</evidence>
<dbReference type="Proteomes" id="UP001291623">
    <property type="component" value="Unassembled WGS sequence"/>
</dbReference>
<sequence length="263" mass="29822">MEQILRGEIQNIGASPKGEDGHKENMKIDEHARERMKKISMPMWLLHCPICDQIVRGFQNFMHHVQSHPIDEEEETYIVEGSSRRNVPLPRPSESVQHVRTIRDKRGKSQSSPLPPLFRPPSFRGISSDNVNKQLPPPLPPSPPSYLARSLRGSDNGRGVLLNQQLPPLPQLYHPTSLRGNNHSRGVQDNQPKQFLQSTRTTNVQGSNSIAINLNEPAPDFMRQHIKELDFSILDRSDSSQLKFKPQLTCDNKTNGLDLCLKL</sequence>
<feature type="domain" description="C2H2-type" evidence="2">
    <location>
        <begin position="48"/>
        <end position="68"/>
    </location>
</feature>
<gene>
    <name evidence="3" type="ORF">RND71_015670</name>
</gene>
<accession>A0AAE1VD30</accession>
<organism evidence="3 4">
    <name type="scientific">Anisodus tanguticus</name>
    <dbReference type="NCBI Taxonomy" id="243964"/>
    <lineage>
        <taxon>Eukaryota</taxon>
        <taxon>Viridiplantae</taxon>
        <taxon>Streptophyta</taxon>
        <taxon>Embryophyta</taxon>
        <taxon>Tracheophyta</taxon>
        <taxon>Spermatophyta</taxon>
        <taxon>Magnoliopsida</taxon>
        <taxon>eudicotyledons</taxon>
        <taxon>Gunneridae</taxon>
        <taxon>Pentapetalae</taxon>
        <taxon>asterids</taxon>
        <taxon>lamiids</taxon>
        <taxon>Solanales</taxon>
        <taxon>Solanaceae</taxon>
        <taxon>Solanoideae</taxon>
        <taxon>Hyoscyameae</taxon>
        <taxon>Anisodus</taxon>
    </lineage>
</organism>
<keyword evidence="4" id="KW-1185">Reference proteome</keyword>
<reference evidence="3" key="1">
    <citation type="submission" date="2023-12" db="EMBL/GenBank/DDBJ databases">
        <title>Genome assembly of Anisodus tanguticus.</title>
        <authorList>
            <person name="Wang Y.-J."/>
        </authorList>
    </citation>
    <scope>NUCLEOTIDE SEQUENCE</scope>
    <source>
        <strain evidence="3">KB-2021</strain>
        <tissue evidence="3">Leaf</tissue>
    </source>
</reference>
<proteinExistence type="predicted"/>
<protein>
    <recommendedName>
        <fullName evidence="2">C2H2-type domain-containing protein</fullName>
    </recommendedName>
</protein>